<evidence type="ECO:0000313" key="4">
    <source>
        <dbReference type="EMBL" id="CAB4179037.1"/>
    </source>
</evidence>
<reference evidence="4" key="1">
    <citation type="submission" date="2020-05" db="EMBL/GenBank/DDBJ databases">
        <authorList>
            <person name="Chiriac C."/>
            <person name="Salcher M."/>
            <person name="Ghai R."/>
            <person name="Kavagutti S V."/>
        </authorList>
    </citation>
    <scope>NUCLEOTIDE SEQUENCE</scope>
</reference>
<proteinExistence type="predicted"/>
<evidence type="ECO:0000313" key="3">
    <source>
        <dbReference type="EMBL" id="CAB4175178.1"/>
    </source>
</evidence>
<evidence type="ECO:0000313" key="6">
    <source>
        <dbReference type="EMBL" id="CAB4193046.1"/>
    </source>
</evidence>
<evidence type="ECO:0000256" key="1">
    <source>
        <dbReference type="SAM" id="MobiDB-lite"/>
    </source>
</evidence>
<dbReference type="EMBL" id="LR797196">
    <property type="protein sequence ID" value="CAB4193046.1"/>
    <property type="molecule type" value="Genomic_DNA"/>
</dbReference>
<dbReference type="EMBL" id="LR798433">
    <property type="protein sequence ID" value="CAB5231634.1"/>
    <property type="molecule type" value="Genomic_DNA"/>
</dbReference>
<dbReference type="EMBL" id="LR796924">
    <property type="protein sequence ID" value="CAB4175178.1"/>
    <property type="molecule type" value="Genomic_DNA"/>
</dbReference>
<sequence>MSNLSHQFDGMAAAYEDSQRRRYARKKGVSGFIGNGYWNSNYPLMTGALTMGGLIQTQSEQYETPAQELGEHTGQTAGDASGMGEGGTAASATGAAGGSPA</sequence>
<dbReference type="EMBL" id="LR796979">
    <property type="protein sequence ID" value="CAB4179037.1"/>
    <property type="molecule type" value="Genomic_DNA"/>
</dbReference>
<protein>
    <submittedName>
        <fullName evidence="4">Uncharacterized protein</fullName>
    </submittedName>
</protein>
<evidence type="ECO:0000313" key="5">
    <source>
        <dbReference type="EMBL" id="CAB4189071.1"/>
    </source>
</evidence>
<gene>
    <name evidence="4" type="ORF">UFOVP1034_27</name>
    <name evidence="5" type="ORF">UFOVP1177_27</name>
    <name evidence="6" type="ORF">UFOVP1243_14</name>
    <name evidence="7" type="ORF">UFOVP1581_131</name>
    <name evidence="2" type="ORF">UFOVP854_131</name>
    <name evidence="3" type="ORF">UFOVP964_131</name>
</gene>
<dbReference type="EMBL" id="LR797132">
    <property type="protein sequence ID" value="CAB4189071.1"/>
    <property type="molecule type" value="Genomic_DNA"/>
</dbReference>
<organism evidence="4">
    <name type="scientific">uncultured Caudovirales phage</name>
    <dbReference type="NCBI Taxonomy" id="2100421"/>
    <lineage>
        <taxon>Viruses</taxon>
        <taxon>Duplodnaviria</taxon>
        <taxon>Heunggongvirae</taxon>
        <taxon>Uroviricota</taxon>
        <taxon>Caudoviricetes</taxon>
        <taxon>Peduoviridae</taxon>
        <taxon>Maltschvirus</taxon>
        <taxon>Maltschvirus maltsch</taxon>
    </lineage>
</organism>
<accession>A0A6J5Q9G0</accession>
<feature type="region of interest" description="Disordered" evidence="1">
    <location>
        <begin position="61"/>
        <end position="101"/>
    </location>
</feature>
<dbReference type="EMBL" id="LR796798">
    <property type="protein sequence ID" value="CAB4167032.1"/>
    <property type="molecule type" value="Genomic_DNA"/>
</dbReference>
<evidence type="ECO:0000313" key="2">
    <source>
        <dbReference type="EMBL" id="CAB4167032.1"/>
    </source>
</evidence>
<evidence type="ECO:0000313" key="7">
    <source>
        <dbReference type="EMBL" id="CAB5231634.1"/>
    </source>
</evidence>
<name>A0A6J5Q9G0_9CAUD</name>